<reference evidence="1 2" key="1">
    <citation type="submission" date="2000-11" db="EMBL/GenBank/DDBJ databases">
        <title>Bacteriophage Felix O1: Genetic Characterization.</title>
        <authorList>
            <person name="Sriranganathan N."/>
            <person name="Whichard J.M."/>
            <person name="Pierson F.W."/>
            <person name="Kapur V."/>
            <person name="Weigt L.A."/>
        </authorList>
    </citation>
    <scope>NUCLEOTIDE SEQUENCE [LARGE SCALE GENOMIC DNA]</scope>
    <source>
        <strain evidence="1">Felix O1-VT1</strain>
    </source>
</reference>
<dbReference type="EMBL" id="AF320576">
    <property type="protein sequence ID" value="AAQ14678.1"/>
    <property type="molecule type" value="Genomic_DNA"/>
</dbReference>
<accession>Q6KGG6</accession>
<protein>
    <submittedName>
        <fullName evidence="1">Uncharacterized protein</fullName>
    </submittedName>
</protein>
<dbReference type="Proteomes" id="UP000009070">
    <property type="component" value="Segment"/>
</dbReference>
<organismHost>
    <name type="scientific">Salmonella</name>
    <dbReference type="NCBI Taxonomy" id="590"/>
</organismHost>
<organism evidence="1 2">
    <name type="scientific">Salmonella phage Felix O1 (isolate Felix O1-VT1)</name>
    <name type="common">Bacteriophage Felix O1</name>
    <dbReference type="NCBI Taxonomy" id="1283336"/>
    <lineage>
        <taxon>Viruses</taxon>
        <taxon>Duplodnaviria</taxon>
        <taxon>Heunggongvirae</taxon>
        <taxon>Uroviricota</taxon>
        <taxon>Caudoviricetes</taxon>
        <taxon>Andersonviridae</taxon>
        <taxon>Ounavirinae</taxon>
        <taxon>Felixounavirus</taxon>
        <taxon>Felixounavirus felixO1</taxon>
    </lineage>
</organism>
<name>Q6KGG6_BPFO1</name>
<evidence type="ECO:0000313" key="1">
    <source>
        <dbReference type="EMBL" id="AAQ14678.1"/>
    </source>
</evidence>
<evidence type="ECO:0000313" key="2">
    <source>
        <dbReference type="Proteomes" id="UP000009070"/>
    </source>
</evidence>
<proteinExistence type="predicted"/>
<sequence>MFQNVLMNLEKNCILAYQLLSSLLIQRLKQPLLSHFTLLTVYLCQRLLVFLFNFQVVVAHL</sequence>
<keyword evidence="2" id="KW-1185">Reference proteome</keyword>